<evidence type="ECO:0000256" key="1">
    <source>
        <dbReference type="SAM" id="MobiDB-lite"/>
    </source>
</evidence>
<evidence type="ECO:0000313" key="2">
    <source>
        <dbReference type="EMBL" id="KAF1973300.1"/>
    </source>
</evidence>
<dbReference type="AlphaFoldDB" id="A0A6A5V9G1"/>
<gene>
    <name evidence="2" type="ORF">BU23DRAFT_568319</name>
</gene>
<feature type="compositionally biased region" description="Basic and acidic residues" evidence="1">
    <location>
        <begin position="209"/>
        <end position="221"/>
    </location>
</feature>
<keyword evidence="3" id="KW-1185">Reference proteome</keyword>
<feature type="compositionally biased region" description="Basic and acidic residues" evidence="1">
    <location>
        <begin position="192"/>
        <end position="202"/>
    </location>
</feature>
<feature type="compositionally biased region" description="Basic residues" evidence="1">
    <location>
        <begin position="111"/>
        <end position="120"/>
    </location>
</feature>
<dbReference type="OrthoDB" id="2687452at2759"/>
<dbReference type="Proteomes" id="UP000800036">
    <property type="component" value="Unassembled WGS sequence"/>
</dbReference>
<feature type="compositionally biased region" description="Low complexity" evidence="1">
    <location>
        <begin position="57"/>
        <end position="75"/>
    </location>
</feature>
<sequence>MDREPLAYFNIAVRPRIHPRQPLTRQQSALGLYPIGRSFLQIPTPRRSTVGSNHSELQYQQHSSLGGLSSSLYSSAPTDHAMQTPQFSPPNASSFTQAPRRSPPTTAPRVKTQRRTRRSHHSDEPIGLVYEDNKKFKCIKMDCKDLTFGRMADLRRHHSQHHAKNRAEFFCSVTGCPRAHAPTGGKSRSFGTRRDKRDEHERNVHKKERSRESSHTSMEDF</sequence>
<dbReference type="EMBL" id="ML976681">
    <property type="protein sequence ID" value="KAF1973300.1"/>
    <property type="molecule type" value="Genomic_DNA"/>
</dbReference>
<organism evidence="2 3">
    <name type="scientific">Bimuria novae-zelandiae CBS 107.79</name>
    <dbReference type="NCBI Taxonomy" id="1447943"/>
    <lineage>
        <taxon>Eukaryota</taxon>
        <taxon>Fungi</taxon>
        <taxon>Dikarya</taxon>
        <taxon>Ascomycota</taxon>
        <taxon>Pezizomycotina</taxon>
        <taxon>Dothideomycetes</taxon>
        <taxon>Pleosporomycetidae</taxon>
        <taxon>Pleosporales</taxon>
        <taxon>Massarineae</taxon>
        <taxon>Didymosphaeriaceae</taxon>
        <taxon>Bimuria</taxon>
    </lineage>
</organism>
<protein>
    <recommendedName>
        <fullName evidence="4">C2H2-type domain-containing protein</fullName>
    </recommendedName>
</protein>
<feature type="compositionally biased region" description="Polar residues" evidence="1">
    <location>
        <begin position="46"/>
        <end position="56"/>
    </location>
</feature>
<evidence type="ECO:0000313" key="3">
    <source>
        <dbReference type="Proteomes" id="UP000800036"/>
    </source>
</evidence>
<proteinExistence type="predicted"/>
<reference evidence="2" key="1">
    <citation type="journal article" date="2020" name="Stud. Mycol.">
        <title>101 Dothideomycetes genomes: a test case for predicting lifestyles and emergence of pathogens.</title>
        <authorList>
            <person name="Haridas S."/>
            <person name="Albert R."/>
            <person name="Binder M."/>
            <person name="Bloem J."/>
            <person name="Labutti K."/>
            <person name="Salamov A."/>
            <person name="Andreopoulos B."/>
            <person name="Baker S."/>
            <person name="Barry K."/>
            <person name="Bills G."/>
            <person name="Bluhm B."/>
            <person name="Cannon C."/>
            <person name="Castanera R."/>
            <person name="Culley D."/>
            <person name="Daum C."/>
            <person name="Ezra D."/>
            <person name="Gonzalez J."/>
            <person name="Henrissat B."/>
            <person name="Kuo A."/>
            <person name="Liang C."/>
            <person name="Lipzen A."/>
            <person name="Lutzoni F."/>
            <person name="Magnuson J."/>
            <person name="Mondo S."/>
            <person name="Nolan M."/>
            <person name="Ohm R."/>
            <person name="Pangilinan J."/>
            <person name="Park H.-J."/>
            <person name="Ramirez L."/>
            <person name="Alfaro M."/>
            <person name="Sun H."/>
            <person name="Tritt A."/>
            <person name="Yoshinaga Y."/>
            <person name="Zwiers L.-H."/>
            <person name="Turgeon B."/>
            <person name="Goodwin S."/>
            <person name="Spatafora J."/>
            <person name="Crous P."/>
            <person name="Grigoriev I."/>
        </authorList>
    </citation>
    <scope>NUCLEOTIDE SEQUENCE</scope>
    <source>
        <strain evidence="2">CBS 107.79</strain>
    </source>
</reference>
<evidence type="ECO:0008006" key="4">
    <source>
        <dbReference type="Google" id="ProtNLM"/>
    </source>
</evidence>
<name>A0A6A5V9G1_9PLEO</name>
<feature type="region of interest" description="Disordered" evidence="1">
    <location>
        <begin position="178"/>
        <end position="221"/>
    </location>
</feature>
<feature type="compositionally biased region" description="Polar residues" evidence="1">
    <location>
        <begin position="81"/>
        <end position="97"/>
    </location>
</feature>
<feature type="region of interest" description="Disordered" evidence="1">
    <location>
        <begin position="43"/>
        <end position="126"/>
    </location>
</feature>
<accession>A0A6A5V9G1</accession>